<dbReference type="Proteomes" id="UP001497623">
    <property type="component" value="Unassembled WGS sequence"/>
</dbReference>
<feature type="non-terminal residue" evidence="1">
    <location>
        <position position="1"/>
    </location>
</feature>
<proteinExistence type="predicted"/>
<reference evidence="1 2" key="1">
    <citation type="submission" date="2024-05" db="EMBL/GenBank/DDBJ databases">
        <authorList>
            <person name="Wallberg A."/>
        </authorList>
    </citation>
    <scope>NUCLEOTIDE SEQUENCE [LARGE SCALE GENOMIC DNA]</scope>
</reference>
<dbReference type="EMBL" id="CAXKWB010074872">
    <property type="protein sequence ID" value="CAL4198760.1"/>
    <property type="molecule type" value="Genomic_DNA"/>
</dbReference>
<evidence type="ECO:0000313" key="1">
    <source>
        <dbReference type="EMBL" id="CAL4198760.1"/>
    </source>
</evidence>
<protein>
    <recommendedName>
        <fullName evidence="3">Reverse transcriptase</fullName>
    </recommendedName>
</protein>
<evidence type="ECO:0008006" key="3">
    <source>
        <dbReference type="Google" id="ProtNLM"/>
    </source>
</evidence>
<accession>A0AAV2SKC9</accession>
<gene>
    <name evidence="1" type="ORF">MNOR_LOCUS37391</name>
</gene>
<comment type="caution">
    <text evidence="1">The sequence shown here is derived from an EMBL/GenBank/DDBJ whole genome shotgun (WGS) entry which is preliminary data.</text>
</comment>
<evidence type="ECO:0000313" key="2">
    <source>
        <dbReference type="Proteomes" id="UP001497623"/>
    </source>
</evidence>
<keyword evidence="2" id="KW-1185">Reference proteome</keyword>
<dbReference type="AlphaFoldDB" id="A0AAV2SKC9"/>
<name>A0AAV2SKC9_MEGNR</name>
<sequence>VLSSRYNTKNYLNDLLNNSNVNDYQLESELLKDNLRRSESSRRTIYCNVINPNLTVHNIYLMRHNVIESHRIAFTRFRVSSHSLAVETGRWNRRGRGRLPMEERLCSCGEVQSEDHVISRCSHSQNIRDSYGFTCINDLMSGNFSNESLCKIIYEVLNLYA</sequence>
<organism evidence="1 2">
    <name type="scientific">Meganyctiphanes norvegica</name>
    <name type="common">Northern krill</name>
    <name type="synonym">Thysanopoda norvegica</name>
    <dbReference type="NCBI Taxonomy" id="48144"/>
    <lineage>
        <taxon>Eukaryota</taxon>
        <taxon>Metazoa</taxon>
        <taxon>Ecdysozoa</taxon>
        <taxon>Arthropoda</taxon>
        <taxon>Crustacea</taxon>
        <taxon>Multicrustacea</taxon>
        <taxon>Malacostraca</taxon>
        <taxon>Eumalacostraca</taxon>
        <taxon>Eucarida</taxon>
        <taxon>Euphausiacea</taxon>
        <taxon>Euphausiidae</taxon>
        <taxon>Meganyctiphanes</taxon>
    </lineage>
</organism>